<dbReference type="InterPro" id="IPR000537">
    <property type="entry name" value="UbiA_prenyltransferase"/>
</dbReference>
<feature type="transmembrane region" description="Helical" evidence="30">
    <location>
        <begin position="2262"/>
        <end position="2280"/>
    </location>
</feature>
<feature type="domain" description="Guanylate kinase-like" evidence="31">
    <location>
        <begin position="1744"/>
        <end position="1883"/>
    </location>
</feature>
<dbReference type="InterPro" id="IPR022896">
    <property type="entry name" value="TrioseP_Isoase_bac/euk"/>
</dbReference>
<dbReference type="PROSITE" id="PS50052">
    <property type="entry name" value="GUANYLATE_KINASE_2"/>
    <property type="match status" value="1"/>
</dbReference>
<dbReference type="NCBIfam" id="NF009239">
    <property type="entry name" value="PRK12595.1"/>
    <property type="match status" value="1"/>
</dbReference>
<dbReference type="InterPro" id="IPR013551">
    <property type="entry name" value="YicC-like_C"/>
</dbReference>
<evidence type="ECO:0000256" key="30">
    <source>
        <dbReference type="SAM" id="Phobius"/>
    </source>
</evidence>
<comment type="catalytic activity">
    <reaction evidence="26">
        <text>RNA(n) + a ribonucleoside 5'-triphosphate = RNA(n+1) + diphosphate</text>
        <dbReference type="Rhea" id="RHEA:21248"/>
        <dbReference type="Rhea" id="RHEA-COMP:14527"/>
        <dbReference type="Rhea" id="RHEA-COMP:17342"/>
        <dbReference type="ChEBI" id="CHEBI:33019"/>
        <dbReference type="ChEBI" id="CHEBI:61557"/>
        <dbReference type="ChEBI" id="CHEBI:140395"/>
        <dbReference type="EC" id="2.7.7.6"/>
    </reaction>
</comment>
<comment type="caution">
    <text evidence="32">The sequence shown here is derived from an EMBL/GenBank/DDBJ whole genome shotgun (WGS) entry which is preliminary data.</text>
</comment>
<evidence type="ECO:0000256" key="25">
    <source>
        <dbReference type="ARBA" id="ARBA00025638"/>
    </source>
</evidence>
<dbReference type="NCBIfam" id="TIGR01361">
    <property type="entry name" value="DAHP_synth_Bsub"/>
    <property type="match status" value="1"/>
</dbReference>
<dbReference type="GO" id="GO:0015450">
    <property type="term" value="F:protein-transporting ATPase activity"/>
    <property type="evidence" value="ECO:0007669"/>
    <property type="project" value="InterPro"/>
</dbReference>
<keyword evidence="20" id="KW-0811">Translocation</keyword>
<comment type="similarity">
    <text evidence="4">Belongs to the RNA polymerase subunit omega family.</text>
</comment>
<dbReference type="InterPro" id="IPR036291">
    <property type="entry name" value="NAD(P)-bd_dom_sf"/>
</dbReference>
<dbReference type="EC" id="2.7.7.6" evidence="9"/>
<feature type="transmembrane region" description="Helical" evidence="30">
    <location>
        <begin position="1391"/>
        <end position="1413"/>
    </location>
</feature>
<comment type="pathway">
    <text evidence="3">Carbohydrate biosynthesis; gluconeogenesis.</text>
</comment>
<dbReference type="InterPro" id="IPR020861">
    <property type="entry name" value="Triosephosphate_isomerase_AS"/>
</dbReference>
<dbReference type="InterPro" id="IPR017850">
    <property type="entry name" value="Alkaline_phosphatase_core_sf"/>
</dbReference>
<organism evidence="32">
    <name type="scientific">Cladocopium goreaui</name>
    <dbReference type="NCBI Taxonomy" id="2562237"/>
    <lineage>
        <taxon>Eukaryota</taxon>
        <taxon>Sar</taxon>
        <taxon>Alveolata</taxon>
        <taxon>Dinophyceae</taxon>
        <taxon>Suessiales</taxon>
        <taxon>Symbiodiniaceae</taxon>
        <taxon>Cladocopium</taxon>
    </lineage>
</organism>
<dbReference type="InterPro" id="IPR041071">
    <property type="entry name" value="DAHP_snth_FXD"/>
</dbReference>
<dbReference type="SUPFAM" id="SSF63562">
    <property type="entry name" value="RPB6/omega subunit-like"/>
    <property type="match status" value="1"/>
</dbReference>
<dbReference type="GO" id="GO:0009306">
    <property type="term" value="P:protein secretion"/>
    <property type="evidence" value="ECO:0007669"/>
    <property type="project" value="InterPro"/>
</dbReference>
<dbReference type="GO" id="GO:0000428">
    <property type="term" value="C:DNA-directed RNA polymerase complex"/>
    <property type="evidence" value="ECO:0007669"/>
    <property type="project" value="UniProtKB-KW"/>
</dbReference>
<feature type="transmembrane region" description="Helical" evidence="30">
    <location>
        <begin position="200"/>
        <end position="217"/>
    </location>
</feature>
<dbReference type="InterPro" id="IPR044878">
    <property type="entry name" value="UbiA_sf"/>
</dbReference>
<dbReference type="InterPro" id="IPR008145">
    <property type="entry name" value="GK/Ca_channel_bsu"/>
</dbReference>
<evidence type="ECO:0000256" key="18">
    <source>
        <dbReference type="ARBA" id="ARBA00022927"/>
    </source>
</evidence>
<dbReference type="Pfam" id="PF18152">
    <property type="entry name" value="DAHP_snth_FXD"/>
    <property type="match status" value="1"/>
</dbReference>
<dbReference type="GO" id="GO:0016832">
    <property type="term" value="F:aldehyde-lyase activity"/>
    <property type="evidence" value="ECO:0007669"/>
    <property type="project" value="InterPro"/>
</dbReference>
<dbReference type="Pfam" id="PF08340">
    <property type="entry name" value="YicC-like_C"/>
    <property type="match status" value="1"/>
</dbReference>
<dbReference type="PROSITE" id="PS51440">
    <property type="entry name" value="TIM_2"/>
    <property type="match status" value="1"/>
</dbReference>
<comment type="function">
    <text evidence="28">Catalyzes the interconversion of glyceraldehyde 3-phosphate and dihydroxyacetone phosphate in the glycolytic and gluconeogenic pathways.</text>
</comment>
<comment type="similarity">
    <text evidence="6">Belongs to the SecG family.</text>
</comment>
<evidence type="ECO:0000256" key="23">
    <source>
        <dbReference type="ARBA" id="ARBA00023163"/>
    </source>
</evidence>
<dbReference type="GO" id="GO:0016020">
    <property type="term" value="C:membrane"/>
    <property type="evidence" value="ECO:0007669"/>
    <property type="project" value="UniProtKB-SubCell"/>
</dbReference>
<dbReference type="NCBIfam" id="TIGR00419">
    <property type="entry name" value="tim"/>
    <property type="match status" value="1"/>
</dbReference>
<evidence type="ECO:0000313" key="33">
    <source>
        <dbReference type="EMBL" id="CAL1125037.1"/>
    </source>
</evidence>
<dbReference type="InterPro" id="IPR027417">
    <property type="entry name" value="P-loop_NTPase"/>
</dbReference>
<dbReference type="SUPFAM" id="SSF53649">
    <property type="entry name" value="Alkaline phosphatase-like"/>
    <property type="match status" value="1"/>
</dbReference>
<feature type="transmembrane region" description="Helical" evidence="30">
    <location>
        <begin position="2388"/>
        <end position="2419"/>
    </location>
</feature>
<dbReference type="InterPro" id="IPR013785">
    <property type="entry name" value="Aldolase_TIM"/>
</dbReference>
<evidence type="ECO:0000256" key="13">
    <source>
        <dbReference type="ARBA" id="ARBA00022448"/>
    </source>
</evidence>
<keyword evidence="24" id="KW-0413">Isomerase</keyword>
<dbReference type="SUPFAM" id="SSF51569">
    <property type="entry name" value="Aldolase"/>
    <property type="match status" value="1"/>
</dbReference>
<evidence type="ECO:0000256" key="11">
    <source>
        <dbReference type="ARBA" id="ARBA00015435"/>
    </source>
</evidence>
<keyword evidence="15" id="KW-0808">Transferase</keyword>
<dbReference type="InterPro" id="IPR043906">
    <property type="entry name" value="Gfo/Idh/MocA_OxRdtase_bact_C"/>
</dbReference>
<dbReference type="InterPro" id="IPR003382">
    <property type="entry name" value="Flavoprotein"/>
</dbReference>
<feature type="transmembrane region" description="Helical" evidence="30">
    <location>
        <begin position="2206"/>
        <end position="2227"/>
    </location>
</feature>
<dbReference type="Pfam" id="PF01040">
    <property type="entry name" value="UbiA"/>
    <property type="match status" value="1"/>
</dbReference>
<keyword evidence="18" id="KW-0653">Protein transport</keyword>
<dbReference type="Gene3D" id="3.40.720.10">
    <property type="entry name" value="Alkaline Phosphatase, subunit A"/>
    <property type="match status" value="1"/>
</dbReference>
<evidence type="ECO:0000256" key="16">
    <source>
        <dbReference type="ARBA" id="ARBA00022692"/>
    </source>
</evidence>
<keyword evidence="19 30" id="KW-1133">Transmembrane helix</keyword>
<dbReference type="Pfam" id="PF00793">
    <property type="entry name" value="DAHP_synth_1"/>
    <property type="match status" value="1"/>
</dbReference>
<dbReference type="SUPFAM" id="SSF51351">
    <property type="entry name" value="Triosephosphate isomerase (TIM)"/>
    <property type="match status" value="1"/>
</dbReference>
<feature type="region of interest" description="Disordered" evidence="29">
    <location>
        <begin position="1473"/>
        <end position="1514"/>
    </location>
</feature>
<reference evidence="33" key="2">
    <citation type="submission" date="2024-04" db="EMBL/GenBank/DDBJ databases">
        <authorList>
            <person name="Chen Y."/>
            <person name="Shah S."/>
            <person name="Dougan E. K."/>
            <person name="Thang M."/>
            <person name="Chan C."/>
        </authorList>
    </citation>
    <scope>NUCLEOTIDE SEQUENCE [LARGE SCALE GENOMIC DNA]</scope>
</reference>
<dbReference type="InterPro" id="IPR006268">
    <property type="entry name" value="DAHP_syn_2"/>
</dbReference>
<comment type="subunit">
    <text evidence="7">Homodimer.</text>
</comment>
<evidence type="ECO:0000256" key="10">
    <source>
        <dbReference type="ARBA" id="ARBA00013657"/>
    </source>
</evidence>
<evidence type="ECO:0000256" key="12">
    <source>
        <dbReference type="ARBA" id="ARBA00022432"/>
    </source>
</evidence>
<evidence type="ECO:0000256" key="26">
    <source>
        <dbReference type="ARBA" id="ARBA00048552"/>
    </source>
</evidence>
<dbReference type="SMART" id="SM00072">
    <property type="entry name" value="GuKc"/>
    <property type="match status" value="1"/>
</dbReference>
<evidence type="ECO:0000256" key="1">
    <source>
        <dbReference type="ARBA" id="ARBA00004141"/>
    </source>
</evidence>
<dbReference type="InterPro" id="IPR008144">
    <property type="entry name" value="Guanylate_kin-like_dom"/>
</dbReference>
<feature type="transmembrane region" description="Helical" evidence="30">
    <location>
        <begin position="89"/>
        <end position="110"/>
    </location>
</feature>
<dbReference type="InterPro" id="IPR006218">
    <property type="entry name" value="DAHP1/KDSA"/>
</dbReference>
<dbReference type="CDD" id="cd13964">
    <property type="entry name" value="PT_UbiA_1"/>
    <property type="match status" value="1"/>
</dbReference>
<dbReference type="Pfam" id="PF03840">
    <property type="entry name" value="SecG"/>
    <property type="match status" value="1"/>
</dbReference>
<dbReference type="Gene3D" id="3.40.50.720">
    <property type="entry name" value="NAD(P)-binding Rossmann-like Domain"/>
    <property type="match status" value="1"/>
</dbReference>
<dbReference type="NCBIfam" id="NF006421">
    <property type="entry name" value="PRK08673.1"/>
    <property type="match status" value="1"/>
</dbReference>
<dbReference type="Gene3D" id="3.20.20.70">
    <property type="entry name" value="Aldolase class I"/>
    <property type="match status" value="2"/>
</dbReference>
<feature type="transmembrane region" description="Helical" evidence="30">
    <location>
        <begin position="164"/>
        <end position="180"/>
    </location>
</feature>
<feature type="transmembrane region" description="Helical" evidence="30">
    <location>
        <begin position="2164"/>
        <end position="2185"/>
    </location>
</feature>
<comment type="function">
    <text evidence="25">Involved in protein export. Participates in an early event of protein translocation across the chloroplast thylakoid membrane.</text>
</comment>
<dbReference type="HAMAP" id="MF_00366">
    <property type="entry name" value="RNApol_bact_RpoZ"/>
    <property type="match status" value="1"/>
</dbReference>
<protein>
    <recommendedName>
        <fullName evidence="11">Probable protein-export membrane protein SecG</fullName>
        <ecNumber evidence="9">2.7.7.6</ecNumber>
        <ecNumber evidence="8">5.3.1.1</ecNumber>
    </recommendedName>
    <alternativeName>
        <fullName evidence="10">Probable protein-export membrane protein secG</fullName>
    </alternativeName>
</protein>
<dbReference type="Pfam" id="PF01663">
    <property type="entry name" value="Phosphodiest"/>
    <property type="match status" value="1"/>
</dbReference>
<dbReference type="Pfam" id="PF01192">
    <property type="entry name" value="RNA_pol_Rpb6"/>
    <property type="match status" value="1"/>
</dbReference>
<keyword evidence="16 30" id="KW-0812">Transmembrane</keyword>
<keyword evidence="12" id="KW-0312">Gluconeogenesis</keyword>
<dbReference type="SUPFAM" id="SSF51735">
    <property type="entry name" value="NAD(P)-binding Rossmann-fold domains"/>
    <property type="match status" value="1"/>
</dbReference>
<dbReference type="SUPFAM" id="SSF55347">
    <property type="entry name" value="Glyceraldehyde-3-phosphate dehydrogenase-like, C-terminal domain"/>
    <property type="match status" value="1"/>
</dbReference>
<evidence type="ECO:0000256" key="24">
    <source>
        <dbReference type="ARBA" id="ARBA00023235"/>
    </source>
</evidence>
<dbReference type="FunFam" id="3.20.20.70:FF:000016">
    <property type="entry name" value="Triosephosphate isomerase"/>
    <property type="match status" value="1"/>
</dbReference>
<evidence type="ECO:0000256" key="19">
    <source>
        <dbReference type="ARBA" id="ARBA00022989"/>
    </source>
</evidence>
<dbReference type="Pfam" id="PF02441">
    <property type="entry name" value="Flavoprotein"/>
    <property type="match status" value="1"/>
</dbReference>
<dbReference type="Proteomes" id="UP001152797">
    <property type="component" value="Unassembled WGS sequence"/>
</dbReference>
<dbReference type="Pfam" id="PF01408">
    <property type="entry name" value="GFO_IDH_MocA"/>
    <property type="match status" value="1"/>
</dbReference>
<feature type="transmembrane region" description="Helical" evidence="30">
    <location>
        <begin position="2317"/>
        <end position="2338"/>
    </location>
</feature>
<evidence type="ECO:0000256" key="28">
    <source>
        <dbReference type="ARBA" id="ARBA00056661"/>
    </source>
</evidence>
<feature type="transmembrane region" description="Helical" evidence="30">
    <location>
        <begin position="2233"/>
        <end position="2250"/>
    </location>
</feature>
<evidence type="ECO:0000259" key="31">
    <source>
        <dbReference type="PROSITE" id="PS50052"/>
    </source>
</evidence>
<feature type="transmembrane region" description="Helical" evidence="30">
    <location>
        <begin position="2350"/>
        <end position="2367"/>
    </location>
</feature>
<evidence type="ECO:0000256" key="15">
    <source>
        <dbReference type="ARBA" id="ARBA00022679"/>
    </source>
</evidence>
<dbReference type="InterPro" id="IPR052899">
    <property type="entry name" value="Class-I_DAHP_synthase"/>
</dbReference>
<dbReference type="InterPro" id="IPR036161">
    <property type="entry name" value="RPB6/omega-like_sf"/>
</dbReference>
<comment type="pathway">
    <text evidence="2">Carbohydrate degradation; glycolysis; D-glyceraldehyde 3-phosphate from glycerone phosphate: step 1/1.</text>
</comment>
<dbReference type="InterPro" id="IPR003716">
    <property type="entry name" value="DNA-dir_RNA_pol_omega"/>
</dbReference>
<dbReference type="Gene3D" id="3.40.50.300">
    <property type="entry name" value="P-loop containing nucleotide triphosphate hydrolases"/>
    <property type="match status" value="1"/>
</dbReference>
<dbReference type="EC" id="5.3.1.1" evidence="8"/>
<feature type="transmembrane region" description="Helical" evidence="30">
    <location>
        <begin position="57"/>
        <end position="77"/>
    </location>
</feature>
<dbReference type="GO" id="GO:0000166">
    <property type="term" value="F:nucleotide binding"/>
    <property type="evidence" value="ECO:0007669"/>
    <property type="project" value="InterPro"/>
</dbReference>
<dbReference type="InterPro" id="IPR002591">
    <property type="entry name" value="Phosphodiest/P_Trfase"/>
</dbReference>
<keyword evidence="13" id="KW-0813">Transport</keyword>
<dbReference type="CDD" id="cd00311">
    <property type="entry name" value="TIM"/>
    <property type="match status" value="1"/>
</dbReference>
<dbReference type="OrthoDB" id="2013945at2759"/>
<dbReference type="EMBL" id="CAMXCT010000001">
    <property type="protein sequence ID" value="CAI3971662.1"/>
    <property type="molecule type" value="Genomic_DNA"/>
</dbReference>
<dbReference type="SUPFAM" id="SSF52540">
    <property type="entry name" value="P-loop containing nucleoside triphosphate hydrolases"/>
    <property type="match status" value="1"/>
</dbReference>
<dbReference type="InterPro" id="IPR004692">
    <property type="entry name" value="SecG"/>
</dbReference>
<evidence type="ECO:0000256" key="22">
    <source>
        <dbReference type="ARBA" id="ARBA00023152"/>
    </source>
</evidence>
<dbReference type="PRINTS" id="PR01651">
    <property type="entry name" value="SECGEXPORT"/>
</dbReference>
<dbReference type="PANTHER" id="PTHR43018">
    <property type="entry name" value="PHOSPHO-2-DEHYDRO-3-DEOXYHEPTONATE ALDOLASE"/>
    <property type="match status" value="1"/>
</dbReference>
<evidence type="ECO:0000256" key="27">
    <source>
        <dbReference type="ARBA" id="ARBA00052432"/>
    </source>
</evidence>
<dbReference type="GO" id="GO:0009073">
    <property type="term" value="P:aromatic amino acid family biosynthetic process"/>
    <property type="evidence" value="ECO:0007669"/>
    <property type="project" value="InterPro"/>
</dbReference>
<keyword evidence="14" id="KW-0240">DNA-directed RNA polymerase</keyword>
<feature type="transmembrane region" description="Helical" evidence="30">
    <location>
        <begin position="122"/>
        <end position="143"/>
    </location>
</feature>
<keyword evidence="17" id="KW-0548">Nucleotidyltransferase</keyword>
<dbReference type="GO" id="GO:0016765">
    <property type="term" value="F:transferase activity, transferring alkyl or aryl (other than methyl) groups"/>
    <property type="evidence" value="ECO:0007669"/>
    <property type="project" value="InterPro"/>
</dbReference>
<dbReference type="InterPro" id="IPR000683">
    <property type="entry name" value="Gfo/Idh/MocA-like_OxRdtase_N"/>
</dbReference>
<evidence type="ECO:0000313" key="32">
    <source>
        <dbReference type="EMBL" id="CAI3971662.1"/>
    </source>
</evidence>
<evidence type="ECO:0000256" key="17">
    <source>
        <dbReference type="ARBA" id="ARBA00022695"/>
    </source>
</evidence>
<keyword evidence="34" id="KW-1185">Reference proteome</keyword>
<keyword evidence="23" id="KW-0804">Transcription</keyword>
<comment type="similarity">
    <text evidence="5">Belongs to the triosephosphate isomerase family.</text>
</comment>
<reference evidence="32" key="1">
    <citation type="submission" date="2022-10" db="EMBL/GenBank/DDBJ databases">
        <authorList>
            <person name="Chen Y."/>
            <person name="Dougan E. K."/>
            <person name="Chan C."/>
            <person name="Rhodes N."/>
            <person name="Thang M."/>
        </authorList>
    </citation>
    <scope>NUCLEOTIDE SEQUENCE</scope>
</reference>
<keyword evidence="21 30" id="KW-0472">Membrane</keyword>
<comment type="catalytic activity">
    <reaction evidence="27">
        <text>D-glyceraldehyde 3-phosphate = dihydroxyacetone phosphate</text>
        <dbReference type="Rhea" id="RHEA:18585"/>
        <dbReference type="ChEBI" id="CHEBI:57642"/>
        <dbReference type="ChEBI" id="CHEBI:59776"/>
        <dbReference type="EC" id="5.3.1.1"/>
    </reaction>
    <physiologicalReaction direction="left-to-right" evidence="27">
        <dbReference type="Rhea" id="RHEA:18586"/>
    </physiologicalReaction>
</comment>
<dbReference type="GO" id="GO:0003899">
    <property type="term" value="F:DNA-directed RNA polymerase activity"/>
    <property type="evidence" value="ECO:0007669"/>
    <property type="project" value="UniProtKB-EC"/>
</dbReference>
<evidence type="ECO:0000256" key="3">
    <source>
        <dbReference type="ARBA" id="ARBA00004742"/>
    </source>
</evidence>
<dbReference type="Pfam" id="PF03755">
    <property type="entry name" value="YicC-like_N"/>
    <property type="match status" value="1"/>
</dbReference>
<feature type="transmembrane region" description="Helical" evidence="30">
    <location>
        <begin position="20"/>
        <end position="45"/>
    </location>
</feature>
<evidence type="ECO:0000256" key="20">
    <source>
        <dbReference type="ARBA" id="ARBA00023010"/>
    </source>
</evidence>
<dbReference type="GO" id="GO:0004807">
    <property type="term" value="F:triose-phosphate isomerase activity"/>
    <property type="evidence" value="ECO:0007669"/>
    <property type="project" value="UniProtKB-EC"/>
</dbReference>
<feature type="transmembrane region" description="Helical" evidence="30">
    <location>
        <begin position="294"/>
        <end position="311"/>
    </location>
</feature>
<dbReference type="PROSITE" id="PS00171">
    <property type="entry name" value="TIM_1"/>
    <property type="match status" value="1"/>
</dbReference>
<dbReference type="GO" id="GO:0006096">
    <property type="term" value="P:glycolytic process"/>
    <property type="evidence" value="ECO:0007669"/>
    <property type="project" value="UniProtKB-KW"/>
</dbReference>
<keyword evidence="22" id="KW-0324">Glycolysis</keyword>
<dbReference type="Pfam" id="PF00121">
    <property type="entry name" value="TIM"/>
    <property type="match status" value="1"/>
</dbReference>
<evidence type="ECO:0000256" key="6">
    <source>
        <dbReference type="ARBA" id="ARBA00008445"/>
    </source>
</evidence>
<feature type="transmembrane region" description="Helical" evidence="30">
    <location>
        <begin position="2286"/>
        <end position="2305"/>
    </location>
</feature>
<dbReference type="NCBIfam" id="TIGR00810">
    <property type="entry name" value="secG"/>
    <property type="match status" value="1"/>
</dbReference>
<dbReference type="SUPFAM" id="SSF52507">
    <property type="entry name" value="Homo-oligomeric flavin-containing Cys decarboxylases, HFCD"/>
    <property type="match status" value="1"/>
</dbReference>
<gene>
    <name evidence="32" type="ORF">C1SCF055_LOCUS252</name>
</gene>
<dbReference type="GO" id="GO:0003677">
    <property type="term" value="F:DNA binding"/>
    <property type="evidence" value="ECO:0007669"/>
    <property type="project" value="InterPro"/>
</dbReference>
<proteinExistence type="inferred from homology"/>
<evidence type="ECO:0000256" key="21">
    <source>
        <dbReference type="ARBA" id="ARBA00023136"/>
    </source>
</evidence>
<evidence type="ECO:0000256" key="29">
    <source>
        <dbReference type="SAM" id="MobiDB-lite"/>
    </source>
</evidence>
<evidence type="ECO:0000313" key="34">
    <source>
        <dbReference type="Proteomes" id="UP001152797"/>
    </source>
</evidence>
<dbReference type="HAMAP" id="MF_00147_B">
    <property type="entry name" value="TIM_B"/>
    <property type="match status" value="1"/>
</dbReference>
<dbReference type="InterPro" id="IPR013527">
    <property type="entry name" value="YicC-like_N"/>
</dbReference>
<evidence type="ECO:0000256" key="8">
    <source>
        <dbReference type="ARBA" id="ARBA00011940"/>
    </source>
</evidence>
<dbReference type="InterPro" id="IPR035990">
    <property type="entry name" value="TIM_sf"/>
</dbReference>
<accession>A0A9P1FF84</accession>
<dbReference type="Gene3D" id="1.10.357.140">
    <property type="entry name" value="UbiA prenyltransferase"/>
    <property type="match status" value="1"/>
</dbReference>
<dbReference type="Gene3D" id="3.30.70.1140">
    <property type="entry name" value="Phospho-2-dehydro-3-deoxyheptonate aldolase, domain 1"/>
    <property type="match status" value="1"/>
</dbReference>
<evidence type="ECO:0000256" key="5">
    <source>
        <dbReference type="ARBA" id="ARBA00007422"/>
    </source>
</evidence>
<evidence type="ECO:0000256" key="7">
    <source>
        <dbReference type="ARBA" id="ARBA00011738"/>
    </source>
</evidence>
<dbReference type="Pfam" id="PF19051">
    <property type="entry name" value="GFO_IDH_MocA_C2"/>
    <property type="match status" value="1"/>
</dbReference>
<dbReference type="GO" id="GO:0006351">
    <property type="term" value="P:DNA-templated transcription"/>
    <property type="evidence" value="ECO:0007669"/>
    <property type="project" value="InterPro"/>
</dbReference>
<comment type="subcellular location">
    <subcellularLocation>
        <location evidence="1">Membrane</location>
        <topology evidence="1">Multi-pass membrane protein</topology>
    </subcellularLocation>
</comment>
<dbReference type="EMBL" id="CAMXCT020000001">
    <property type="protein sequence ID" value="CAL1125037.1"/>
    <property type="molecule type" value="Genomic_DNA"/>
</dbReference>
<dbReference type="Gene3D" id="3.30.360.10">
    <property type="entry name" value="Dihydrodipicolinate Reductase, domain 2"/>
    <property type="match status" value="1"/>
</dbReference>
<evidence type="ECO:0000256" key="2">
    <source>
        <dbReference type="ARBA" id="ARBA00004680"/>
    </source>
</evidence>
<evidence type="ECO:0000256" key="4">
    <source>
        <dbReference type="ARBA" id="ARBA00006711"/>
    </source>
</evidence>
<dbReference type="EMBL" id="CAMXCT030000001">
    <property type="protein sequence ID" value="CAL4758974.1"/>
    <property type="molecule type" value="Genomic_DNA"/>
</dbReference>
<feature type="compositionally biased region" description="Polar residues" evidence="29">
    <location>
        <begin position="1475"/>
        <end position="1488"/>
    </location>
</feature>
<dbReference type="GO" id="GO:0006094">
    <property type="term" value="P:gluconeogenesis"/>
    <property type="evidence" value="ECO:0007669"/>
    <property type="project" value="UniProtKB-KW"/>
</dbReference>
<evidence type="ECO:0000256" key="14">
    <source>
        <dbReference type="ARBA" id="ARBA00022478"/>
    </source>
</evidence>
<dbReference type="Gene3D" id="3.40.50.1950">
    <property type="entry name" value="Flavin prenyltransferase-like"/>
    <property type="match status" value="1"/>
</dbReference>
<sequence>MSTLTTRPAASPRPAIITPLIDTLCCGGFSLLLMGGFLLYAQFLPRTTMGQLNLEELLFLAAVVNWPHFMASYRLLYNSKENITQHKWASIYVPGLLLAYMLVAFLTAGGGNGPSPYMNKDMYSLLFLVSIFYLAWHYTGQAWGMTASFTYINQQKMDVVDRRLIRFGLRVLLAWHVVWATQPLELPASWHAVLWPTHKILSLVALGSIPLGVYGFWRISKRSGKPPAVRAVLPWGTMYLWYTLVNFYPSAFFWLQISHALQYLIFPMRVEMNRMAARNSLDGQQPRSPVGHMLVYYCTLVLLGLAVFLLPEMLVGQRDPSQYLAITIAAAVNIHHYFVDGCIWKISDPQIRWPRQKSASRILETFLVIESSTTTRREFLSRSGQIAAAAATAAAVLPKGRAAASPNGKVALGIIGCGGIMNMHVRGLVQRQSAVAFNALCDVDPGQIAKVRKHIGDFQTHSPRESADYQEVLDNKEIDAVIIATPHHWHIPIALAALAAGKDVYLEKPASHVFAEGPLLIEAAKKYNCVVQHGTQMRSSKVTEAAGKLLDSGILGEVKIAKAWNVQDRGANEVVPDSNPPTGVDYDRWLGPAPERPFNVNRFHSNWRVYRDYGNGDIGDDGAHDIDMARWGLGVETLPTQVTAHGSTVKLRGDREYPDNMMVAYQYPDDKVMLYEDRLFTPYGLHGFDSGNAFYGTEGYMIFSRRGYFQVYLGPKEERGPGVPDEIRGNAGRGYVEHMENFLACLRTREATNATPETAHLSCGAIHLGEIAYRTGGRIEFSPESGTIQDNPEATALLTKQYRSPYTLPEDRSLRSRWSGLSLSVDDPKRRRQAEGLQTNVSRGTFRTIIGVIGDETKLPETTLQAIPGVAQVVPILPPYKLASLEAQPEPSVVDVAGVKIGGGNLAMIAGPCAVESAERMDAIAGAVKAAGANILRGGAYKPRTSPYAYQGMGEDGLKILRDAGDKHGMPVVTEVTDPRCVELVVEYSDMLQIGARNMQNFVLLTEVGQTKKPVLLKRGMSATIDDLLMSAEYVLSQGNHEVVLCERGVKGFDTSTRNLFDVAAVPSVKMRSHLPIIVDPSHATGKPALIPPCALAGIAAGADGVHIEVHNCPEEAVSDGPQALLPEQYAEVAAQIRDLAELLGKKIHALTGGSIALAKAVADGAAAIGDLDWLVCPPSVYLDAVREVLKESPVSLGAQNAYHEPKGAFTGELSMAMLTDVGCNHVILGHSERRHVLGETDADIQKKVVAALAAGLTPIVCVGELLEERDQGRTADVVGEQYAGSTKDLTAEQMQACVLAYEPVWAIGTGRVATPEQAQEVHTDLRKLVADRYNSDVAAAVRILYGGSVKPDNAGELLGQADIDGALVGGASLKAEDFLGIGKTAVMGDFVGNSLMVLLLLTGLFLILIILLQRGRGGGLVGAFGGMGGQSAFGAKAGDVFTRVTIVVATVWILLCVVTVKYFSEESGALDRNMGSQAPVSESTAVDSNAPIDPSDTFVPAATGEPAAGNTGLESEIEGLVRKHIRRGTVQVSLWVDRPRSPDDYRIDVAVLDSYRKQLEDVHSRWHVVESVSLEQLLQLPGVVNENSGKNGDLQEEWPLISRVLEQSLVNLDKMRQSEGTAMKTDLRSNTQTISEELESIASRAPSVVDAYRDRLHERVTKTLEKYNVSLEPGDLIREVSLFTERSDISEEIVRMRSHLEQFDSTLDLKESTGRKLEFLTQEMFRETNTIGSKSNDVEISRHVIEIKAAIEEFSRRRERGDFLECFELFAGDGKTGRWYGTLREDVTSGLEAGKWVVLEIDINGTEAVLQQFPHAVTIFVRPKSYADLERRLRERGTETGEALASRLAVARRELETGEKYQYQIINDDLDEIVKKVGGRFKLSTLIQKRLVQLTAGARPLVDLDTNDKLKIVIAEIMNDKIYLDSSKELLVTGEPTEEAGGPPELDLSREIVVGVTGGIAAYKTAGLVSSLVQSGAGVSVVMTDAARQFVGEATFEALTGRPVATRVFHDDDHPLGAHISLAEKGDLLCVAPATANFIAKTAHGLADDLLNTLLLAFTGPIVVAPAMNCEMWEKPAVARNVETLRADGIIIVDPEEGWLSCRRRGVGRMAAPERIEQAERPHGSLAMAYLRLLRIPNVFTAMGDVMMGFLLLHVSLAPWSVFLPLLAASCLIYMAGMVLNDVFDHKVDAVERPERPIPSGRIRLSTARWLGFELLIVGVALAWLAGSLGGYLATGVVATLLALAVLGYDAWLKKTPAGPVAMGSCRTLNVLLGASVGGGLAQPAFWWIALGIGVYIVGVTWFARTEARESNSLHLAAGLSVAITGIAILAGFPFLLDPSKPGVTELRLPHSAWLILIGLLALSIARRATPAVFDPTPAKVQAGVKLCILSLIVLDAAVVLAVRGSFWGVCVLALLAIHASPNGSRLFPISHPAEFAMTQPVVLLSVPALRQQDVDSMPNLSRLAGNGDRAAISPGFPAVTCPVQANMTTGVTPDQHGVIANGFFYRDRGEFEMWTAWNECILAPQIWDTLHEQRPGTTSAVWFPLHSKGCGADHICTPAPIHNPDGTETMWCHTRPEDLYPQLIEKLDQFPLHHFWGPLANISSSEWIADSAVQAARQYRPDFFYIYLPHLDYAAQRVGPDDPLAALAIQQLDEVLGRLFEDFRAAYETDPLWIVASEYTIMPVDHVVYPNRVLRKAGLLKVLDDTSSGEVLDVGESPAWAMADHQHSHVFVRNADPQVIDRVAALFKNHKGIAEVLVGGDRKRYDLDHPRSGDVVLVSEPNSWQAYYYWLDDTQAPDFAYNVDIHRKPGYDPIEMHLDIADPRVPLDATLAKGSHGAPPLSEAQRGVILASQPGVFETQTIADTEVYGTVLRQFGI</sequence>
<dbReference type="InterPro" id="IPR000652">
    <property type="entry name" value="Triosephosphate_isomerase"/>
</dbReference>
<feature type="transmembrane region" description="Helical" evidence="30">
    <location>
        <begin position="1445"/>
        <end position="1465"/>
    </location>
</feature>
<dbReference type="InterPro" id="IPR036551">
    <property type="entry name" value="Flavin_trans-like"/>
</dbReference>
<dbReference type="PANTHER" id="PTHR43018:SF2">
    <property type="entry name" value="PHOSPHO-2-DEHYDRO-3-DEOXYHEPTONATE ALDOLASE"/>
    <property type="match status" value="1"/>
</dbReference>
<evidence type="ECO:0000256" key="9">
    <source>
        <dbReference type="ARBA" id="ARBA00012418"/>
    </source>
</evidence>
<dbReference type="InterPro" id="IPR006110">
    <property type="entry name" value="Pol_omega/Rpo6/RPB6"/>
</dbReference>
<name>A0A9P1FF84_9DINO</name>